<evidence type="ECO:0000313" key="1">
    <source>
        <dbReference type="EMBL" id="KKN10580.1"/>
    </source>
</evidence>
<dbReference type="EMBL" id="LAZR01004232">
    <property type="protein sequence ID" value="KKN10580.1"/>
    <property type="molecule type" value="Genomic_DNA"/>
</dbReference>
<reference evidence="1" key="1">
    <citation type="journal article" date="2015" name="Nature">
        <title>Complex archaea that bridge the gap between prokaryotes and eukaryotes.</title>
        <authorList>
            <person name="Spang A."/>
            <person name="Saw J.H."/>
            <person name="Jorgensen S.L."/>
            <person name="Zaremba-Niedzwiedzka K."/>
            <person name="Martijn J."/>
            <person name="Lind A.E."/>
            <person name="van Eijk R."/>
            <person name="Schleper C."/>
            <person name="Guy L."/>
            <person name="Ettema T.J."/>
        </authorList>
    </citation>
    <scope>NUCLEOTIDE SEQUENCE</scope>
</reference>
<name>A0A0F9MTF4_9ZZZZ</name>
<proteinExistence type="predicted"/>
<sequence length="102" mass="11596">MSINAEGEVGIVLKDFLAMWTEDGTKLVEEKRQAVNGHIWLLYAVYFPESTLDYGRHGALLLKLDAKTEVILAHDGTNISGEVNKNYRQGIDEWFKEHVGKY</sequence>
<organism evidence="1">
    <name type="scientific">marine sediment metagenome</name>
    <dbReference type="NCBI Taxonomy" id="412755"/>
    <lineage>
        <taxon>unclassified sequences</taxon>
        <taxon>metagenomes</taxon>
        <taxon>ecological metagenomes</taxon>
    </lineage>
</organism>
<accession>A0A0F9MTF4</accession>
<gene>
    <name evidence="1" type="ORF">LCGC14_1035190</name>
</gene>
<dbReference type="AlphaFoldDB" id="A0A0F9MTF4"/>
<protein>
    <submittedName>
        <fullName evidence="1">Uncharacterized protein</fullName>
    </submittedName>
</protein>
<comment type="caution">
    <text evidence="1">The sequence shown here is derived from an EMBL/GenBank/DDBJ whole genome shotgun (WGS) entry which is preliminary data.</text>
</comment>